<comment type="pathway">
    <text evidence="2">Carotenoid biosynthesis.</text>
</comment>
<evidence type="ECO:0000256" key="2">
    <source>
        <dbReference type="ARBA" id="ARBA00004829"/>
    </source>
</evidence>
<protein>
    <submittedName>
        <fullName evidence="9">Lycopene cyclase domain-containing protein</fullName>
    </submittedName>
</protein>
<evidence type="ECO:0000256" key="6">
    <source>
        <dbReference type="ARBA" id="ARBA00023136"/>
    </source>
</evidence>
<feature type="transmembrane region" description="Helical" evidence="8">
    <location>
        <begin position="81"/>
        <end position="101"/>
    </location>
</feature>
<dbReference type="RefSeq" id="WP_167049093.1">
    <property type="nucleotide sequence ID" value="NZ_JAAOZB010000002.1"/>
</dbReference>
<organism evidence="9 10">
    <name type="scientific">Microbacterium halimionae</name>
    <dbReference type="NCBI Taxonomy" id="1526413"/>
    <lineage>
        <taxon>Bacteria</taxon>
        <taxon>Bacillati</taxon>
        <taxon>Actinomycetota</taxon>
        <taxon>Actinomycetes</taxon>
        <taxon>Micrococcales</taxon>
        <taxon>Microbacteriaceae</taxon>
        <taxon>Microbacterium</taxon>
    </lineage>
</organism>
<name>A0A7W3JQT4_9MICO</name>
<keyword evidence="7" id="KW-0413">Isomerase</keyword>
<evidence type="ECO:0000256" key="7">
    <source>
        <dbReference type="ARBA" id="ARBA00023235"/>
    </source>
</evidence>
<evidence type="ECO:0000256" key="1">
    <source>
        <dbReference type="ARBA" id="ARBA00004141"/>
    </source>
</evidence>
<evidence type="ECO:0000256" key="3">
    <source>
        <dbReference type="ARBA" id="ARBA00022692"/>
    </source>
</evidence>
<dbReference type="GO" id="GO:0016117">
    <property type="term" value="P:carotenoid biosynthetic process"/>
    <property type="evidence" value="ECO:0007669"/>
    <property type="project" value="UniProtKB-KW"/>
</dbReference>
<dbReference type="GO" id="GO:0016020">
    <property type="term" value="C:membrane"/>
    <property type="evidence" value="ECO:0007669"/>
    <property type="project" value="UniProtKB-SubCell"/>
</dbReference>
<feature type="transmembrane region" description="Helical" evidence="8">
    <location>
        <begin position="35"/>
        <end position="54"/>
    </location>
</feature>
<dbReference type="GO" id="GO:0045436">
    <property type="term" value="F:lycopene beta cyclase activity"/>
    <property type="evidence" value="ECO:0007669"/>
    <property type="project" value="UniProtKB-ARBA"/>
</dbReference>
<keyword evidence="5 8" id="KW-1133">Transmembrane helix</keyword>
<dbReference type="GO" id="GO:0016872">
    <property type="term" value="F:intramolecular lyase activity"/>
    <property type="evidence" value="ECO:0007669"/>
    <property type="project" value="InterPro"/>
</dbReference>
<proteinExistence type="predicted"/>
<comment type="subcellular location">
    <subcellularLocation>
        <location evidence="1">Membrane</location>
        <topology evidence="1">Multi-pass membrane protein</topology>
    </subcellularLocation>
</comment>
<evidence type="ECO:0000313" key="9">
    <source>
        <dbReference type="EMBL" id="MBA8817339.1"/>
    </source>
</evidence>
<evidence type="ECO:0000256" key="4">
    <source>
        <dbReference type="ARBA" id="ARBA00022746"/>
    </source>
</evidence>
<feature type="transmembrane region" description="Helical" evidence="8">
    <location>
        <begin position="6"/>
        <end position="23"/>
    </location>
</feature>
<sequence length="111" mass="12028">MPGIYLAALIVSFAGIAILDARFRLVFADAPIRTIAATLIGVGFFLVWDAAGIINEIFLKGESTLFIGVDLAPDLPLEEPVFLAFLCYLSLVVWSAVMRALERRSRAGDPS</sequence>
<evidence type="ECO:0000256" key="8">
    <source>
        <dbReference type="SAM" id="Phobius"/>
    </source>
</evidence>
<evidence type="ECO:0000313" key="10">
    <source>
        <dbReference type="Proteomes" id="UP000526083"/>
    </source>
</evidence>
<dbReference type="Proteomes" id="UP000526083">
    <property type="component" value="Unassembled WGS sequence"/>
</dbReference>
<accession>A0A7W3JQT4</accession>
<dbReference type="InterPro" id="IPR017825">
    <property type="entry name" value="Lycopene_cyclase_dom"/>
</dbReference>
<dbReference type="NCBIfam" id="TIGR03462">
    <property type="entry name" value="CarR_dom_SF"/>
    <property type="match status" value="1"/>
</dbReference>
<evidence type="ECO:0000256" key="5">
    <source>
        <dbReference type="ARBA" id="ARBA00022989"/>
    </source>
</evidence>
<reference evidence="9 10" key="1">
    <citation type="submission" date="2020-07" db="EMBL/GenBank/DDBJ databases">
        <title>Sequencing the genomes of 1000 actinobacteria strains.</title>
        <authorList>
            <person name="Klenk H.-P."/>
        </authorList>
    </citation>
    <scope>NUCLEOTIDE SEQUENCE [LARGE SCALE GENOMIC DNA]</scope>
    <source>
        <strain evidence="9 10">DSM 27576</strain>
    </source>
</reference>
<gene>
    <name evidence="9" type="ORF">FHX48_002438</name>
</gene>
<dbReference type="AlphaFoldDB" id="A0A7W3JQT4"/>
<keyword evidence="6 8" id="KW-0472">Membrane</keyword>
<dbReference type="EMBL" id="JACGWY010000006">
    <property type="protein sequence ID" value="MBA8817339.1"/>
    <property type="molecule type" value="Genomic_DNA"/>
</dbReference>
<comment type="caution">
    <text evidence="9">The sequence shown here is derived from an EMBL/GenBank/DDBJ whole genome shotgun (WGS) entry which is preliminary data.</text>
</comment>
<keyword evidence="3 8" id="KW-0812">Transmembrane</keyword>
<keyword evidence="4" id="KW-0125">Carotenoid biosynthesis</keyword>
<keyword evidence="10" id="KW-1185">Reference proteome</keyword>